<gene>
    <name evidence="1" type="ordered locus">CJA_3041</name>
</gene>
<evidence type="ECO:0000313" key="1">
    <source>
        <dbReference type="EMBL" id="ACE83869.1"/>
    </source>
</evidence>
<protein>
    <submittedName>
        <fullName evidence="1">Uncharacterized protein</fullName>
    </submittedName>
</protein>
<name>B3PD83_CELJU</name>
<dbReference type="EMBL" id="CP000934">
    <property type="protein sequence ID" value="ACE83869.1"/>
    <property type="molecule type" value="Genomic_DNA"/>
</dbReference>
<accession>B3PD83</accession>
<keyword evidence="2" id="KW-1185">Reference proteome</keyword>
<evidence type="ECO:0000313" key="2">
    <source>
        <dbReference type="Proteomes" id="UP000001036"/>
    </source>
</evidence>
<dbReference type="Proteomes" id="UP000001036">
    <property type="component" value="Chromosome"/>
</dbReference>
<proteinExistence type="predicted"/>
<organism evidence="1 2">
    <name type="scientific">Cellvibrio japonicus (strain Ueda107)</name>
    <name type="common">Pseudomonas fluorescens subsp. cellulosa</name>
    <dbReference type="NCBI Taxonomy" id="498211"/>
    <lineage>
        <taxon>Bacteria</taxon>
        <taxon>Pseudomonadati</taxon>
        <taxon>Pseudomonadota</taxon>
        <taxon>Gammaproteobacteria</taxon>
        <taxon>Cellvibrionales</taxon>
        <taxon>Cellvibrionaceae</taxon>
        <taxon>Cellvibrio</taxon>
    </lineage>
</organism>
<dbReference type="AlphaFoldDB" id="B3PD83"/>
<dbReference type="STRING" id="498211.CJA_3041"/>
<sequence>MSNTLFKPTGNQVVEAIGLERIADVDPRLTRSHYFDSRLLTAKDLNRDQGYLDGRLREIGQALGYGVIDGLGLQIVDDNGVIKVQVTPGLAISQAGRVLELTKSLRLDLTATADITEFNGGAYRRIERALYALVIKYSEEGTDVAEAFPADLVSERRVEFDVMTEGVRLALVRLPQPYGQQSEIALRANLLGEWLGDPTAGGIVGEEAVGLGVLAIASGRLQWLDSELLRQPLRAITRPGDVQADLSRRYDNLLKTLLQQRPLSSLTNDFAATDYFRLLPPVGLLPQAAINPVAGRQGYFPQHFNVWITPVRRSDLEQVRADSMTLPPINLNSREPADIIVVVPLNNADYGRMAQLLEKPANEPGTLPLSLDLLRLRLFPVHNIDTDQATWQQIWDSLASNQTLHYIRRPLRAAETRLSSITLARGVPLPANPPASLPSPADTGLYRDEASIFLREINLYGLTGLRAPQGTEEEEAAMKLRENYDTHVAITRLVAQALILIERQYDSILYRSLWELLTASNVAGGDLPRLIALLQTDEARAKATGTAIAEAVAADEFKLSSALVTAWSDLAGS</sequence>
<dbReference type="HOGENOM" id="CLU_484779_0_0_6"/>
<dbReference type="KEGG" id="cja:CJA_3041"/>
<dbReference type="eggNOG" id="COG1196">
    <property type="taxonomic scope" value="Bacteria"/>
</dbReference>
<reference evidence="1 2" key="1">
    <citation type="journal article" date="2008" name="J. Bacteriol.">
        <title>Insights into plant cell wall degradation from the genome sequence of the soil bacterium Cellvibrio japonicus.</title>
        <authorList>
            <person name="Deboy R.T."/>
            <person name="Mongodin E.F."/>
            <person name="Fouts D.E."/>
            <person name="Tailford L.E."/>
            <person name="Khouri H."/>
            <person name="Emerson J.B."/>
            <person name="Mohamoud Y."/>
            <person name="Watkins K."/>
            <person name="Henrissat B."/>
            <person name="Gilbert H.J."/>
            <person name="Nelson K.E."/>
        </authorList>
    </citation>
    <scope>NUCLEOTIDE SEQUENCE [LARGE SCALE GENOMIC DNA]</scope>
    <source>
        <strain evidence="1 2">Ueda107</strain>
    </source>
</reference>